<dbReference type="Proteomes" id="UP000288805">
    <property type="component" value="Unassembled WGS sequence"/>
</dbReference>
<organism evidence="1 2">
    <name type="scientific">Vitis vinifera</name>
    <name type="common">Grape</name>
    <dbReference type="NCBI Taxonomy" id="29760"/>
    <lineage>
        <taxon>Eukaryota</taxon>
        <taxon>Viridiplantae</taxon>
        <taxon>Streptophyta</taxon>
        <taxon>Embryophyta</taxon>
        <taxon>Tracheophyta</taxon>
        <taxon>Spermatophyta</taxon>
        <taxon>Magnoliopsida</taxon>
        <taxon>eudicotyledons</taxon>
        <taxon>Gunneridae</taxon>
        <taxon>Pentapetalae</taxon>
        <taxon>rosids</taxon>
        <taxon>Vitales</taxon>
        <taxon>Vitaceae</taxon>
        <taxon>Viteae</taxon>
        <taxon>Vitis</taxon>
    </lineage>
</organism>
<sequence length="95" mass="10938">MAINSCHLSGSYKGALLFAIAYDVDDGMFLLAIGVVSSENYEDWQNIRRKKRKEDTLLLLDSIVYARLDIDYNKAFEKLVHFNEDLARLDLTLLH</sequence>
<proteinExistence type="predicted"/>
<comment type="caution">
    <text evidence="1">The sequence shown here is derived from an EMBL/GenBank/DDBJ whole genome shotgun (WGS) entry which is preliminary data.</text>
</comment>
<evidence type="ECO:0000313" key="2">
    <source>
        <dbReference type="Proteomes" id="UP000288805"/>
    </source>
</evidence>
<evidence type="ECO:0000313" key="1">
    <source>
        <dbReference type="EMBL" id="RVW14577.1"/>
    </source>
</evidence>
<dbReference type="AlphaFoldDB" id="A0A438BUL5"/>
<gene>
    <name evidence="1" type="ORF">CK203_083890</name>
</gene>
<dbReference type="EMBL" id="QGNW01002616">
    <property type="protein sequence ID" value="RVW14577.1"/>
    <property type="molecule type" value="Genomic_DNA"/>
</dbReference>
<name>A0A438BUL5_VITVI</name>
<protein>
    <submittedName>
        <fullName evidence="1">Uncharacterized protein</fullName>
    </submittedName>
</protein>
<reference evidence="1 2" key="1">
    <citation type="journal article" date="2018" name="PLoS Genet.">
        <title>Population sequencing reveals clonal diversity and ancestral inbreeding in the grapevine cultivar Chardonnay.</title>
        <authorList>
            <person name="Roach M.J."/>
            <person name="Johnson D.L."/>
            <person name="Bohlmann J."/>
            <person name="van Vuuren H.J."/>
            <person name="Jones S.J."/>
            <person name="Pretorius I.S."/>
            <person name="Schmidt S.A."/>
            <person name="Borneman A.R."/>
        </authorList>
    </citation>
    <scope>NUCLEOTIDE SEQUENCE [LARGE SCALE GENOMIC DNA]</scope>
    <source>
        <strain evidence="2">cv. Chardonnay</strain>
        <tissue evidence="1">Leaf</tissue>
    </source>
</reference>
<accession>A0A438BUL5</accession>